<dbReference type="EMBL" id="SACQ01000005">
    <property type="protein sequence ID" value="RVU30231.1"/>
    <property type="molecule type" value="Genomic_DNA"/>
</dbReference>
<gene>
    <name evidence="1" type="ORF">EOE65_11295</name>
</gene>
<protein>
    <submittedName>
        <fullName evidence="1">TIGR04255 family protein</fullName>
    </submittedName>
</protein>
<evidence type="ECO:0000313" key="1">
    <source>
        <dbReference type="EMBL" id="RVU30231.1"/>
    </source>
</evidence>
<dbReference type="Proteomes" id="UP000282818">
    <property type="component" value="Unassembled WGS sequence"/>
</dbReference>
<evidence type="ECO:0000313" key="2">
    <source>
        <dbReference type="Proteomes" id="UP000282818"/>
    </source>
</evidence>
<proteinExistence type="predicted"/>
<name>A0A437Q6T6_9GAMM</name>
<dbReference type="InterPro" id="IPR026349">
    <property type="entry name" value="CHP04255"/>
</dbReference>
<keyword evidence="2" id="KW-1185">Reference proteome</keyword>
<sequence length="251" mass="27827">MGTVENAPLLEAIFELRWGQAPNGDYDYSPDDQSLFVGKLSALAHDEGIVFTEQLGSPPFPHSVTHRYRVSEGTWPCYQAGLGIFTVNQINDGYSSDDFKQAIRKGLEIFDKSGPDKLLKNRDSLVVILRYQDALFPADGMSVQDFVSDRLHISAALPSKFLAHDAVDNEVSSMRCQFNCATTEPKGEIVVKVSNAIIDNKPGFIAETLVVSQAASELEDLSVDSIMNWVGKAHLLQRHSFETIIDEEAYR</sequence>
<dbReference type="AlphaFoldDB" id="A0A437Q6T6"/>
<dbReference type="RefSeq" id="WP_127694427.1">
    <property type="nucleotide sequence ID" value="NZ_SACQ01000005.1"/>
</dbReference>
<dbReference type="NCBIfam" id="TIGR04255">
    <property type="entry name" value="sporadTIGR04255"/>
    <property type="match status" value="1"/>
</dbReference>
<accession>A0A437Q6T6</accession>
<comment type="caution">
    <text evidence="1">The sequence shown here is derived from an EMBL/GenBank/DDBJ whole genome shotgun (WGS) entry which is preliminary data.</text>
</comment>
<reference evidence="1 2" key="1">
    <citation type="submission" date="2019-01" db="EMBL/GenBank/DDBJ databases">
        <authorList>
            <person name="Chen W.-M."/>
        </authorList>
    </citation>
    <scope>NUCLEOTIDE SEQUENCE [LARGE SCALE GENOMIC DNA]</scope>
    <source>
        <strain evidence="1 2">HPM-16</strain>
    </source>
</reference>
<organism evidence="1 2">
    <name type="scientific">Neptunomonas marina</name>
    <dbReference type="NCBI Taxonomy" id="1815562"/>
    <lineage>
        <taxon>Bacteria</taxon>
        <taxon>Pseudomonadati</taxon>
        <taxon>Pseudomonadota</taxon>
        <taxon>Gammaproteobacteria</taxon>
        <taxon>Oceanospirillales</taxon>
        <taxon>Oceanospirillaceae</taxon>
        <taxon>Neptunomonas</taxon>
    </lineage>
</organism>